<dbReference type="EMBL" id="CP027306">
    <property type="protein sequence ID" value="AXE80735.1"/>
    <property type="molecule type" value="Genomic_DNA"/>
</dbReference>
<name>A0A2Z5JMX8_STRAR</name>
<dbReference type="AlphaFoldDB" id="A0A2Z5JMX8"/>
<dbReference type="RefSeq" id="WP_114247151.1">
    <property type="nucleotide sequence ID" value="NZ_CP027306.1"/>
</dbReference>
<accession>A0A2Z5JMX8</accession>
<evidence type="ECO:0000259" key="2">
    <source>
        <dbReference type="Pfam" id="PF20720"/>
    </source>
</evidence>
<reference evidence="3 4" key="1">
    <citation type="journal article" date="2018" name="Front. Microbiol.">
        <title>Genome Sequencing of Streptomyces atratus SCSIOZH16 and Activation Production of Nocardamine via Metabolic Engineering.</title>
        <authorList>
            <person name="Li Y."/>
            <person name="Zhang C."/>
            <person name="Liu C."/>
            <person name="Ju J."/>
            <person name="Ma J."/>
        </authorList>
    </citation>
    <scope>NUCLEOTIDE SEQUENCE [LARGE SCALE GENOMIC DNA]</scope>
    <source>
        <strain evidence="3 4">SCSIO_ZH16</strain>
    </source>
</reference>
<evidence type="ECO:0000256" key="1">
    <source>
        <dbReference type="SAM" id="MobiDB-lite"/>
    </source>
</evidence>
<dbReference type="Pfam" id="PF20720">
    <property type="entry name" value="nSTAND3"/>
    <property type="match status" value="1"/>
</dbReference>
<gene>
    <name evidence="3" type="ORF">C5746_31430</name>
</gene>
<feature type="compositionally biased region" description="Basic and acidic residues" evidence="1">
    <location>
        <begin position="1"/>
        <end position="11"/>
    </location>
</feature>
<protein>
    <recommendedName>
        <fullName evidence="2">Novel STAND NTPase 3 domain-containing protein</fullName>
    </recommendedName>
</protein>
<feature type="domain" description="Novel STAND NTPase 3" evidence="2">
    <location>
        <begin position="138"/>
        <end position="180"/>
    </location>
</feature>
<proteinExistence type="predicted"/>
<dbReference type="GeneID" id="95522904"/>
<sequence length="741" mass="78481">MSDKPLPDEAVHTTSESHPAREDLKHATTKPAAGDGTVDEDGPISESDALRSLAAGGGESQAERAEALRAGAIADLIAERLNADASGTRIGTLALFNDSVSFGGGFNTNGGSGPSARLGATDAVLLTEDEITEYTDLYVQPQRYDEALDALCERHLLVLTGAPGSGRTAAAVNLLAEALTLNSASDGGCHRLLDAASIASPTWEPPAERSGSLAVLDGRLAGLSSRGLASAASKLRAAGAHLVLIGGPELEVVVSGPGGDDLAWHQLSPVDPLAVLERAVLGHSGDADRRAELVALLDSSGAVAALRERPLAAHAVRLASVIRAGGDLGAAVTALRDPSDQVYTWFRTHHEPDTIAFALAVAVLENSGYLTVADAAIRLRQLLSPEEPAPPDVRFRDRLLQEQPWIELLFPGPGDQPGPPRVRFRSALLSQVVLTYAWTTLDGRREAVLQWLRRLLGHSDLEVRAQAAVAGGVLARADFHFAVHRFVKSWAGSTSWPVRQAAATAIGVAGSAPATAEPVWALLHEWACGGQSAHERRLASTAATAVGGLFGRNSPDRALDVLRSALDRGDDWGTLTPVAWGGVHLLHQGLTTEVLGAYLDWSQPRDTSPMVLKTLSAFVFAVSTPYTSSVPGGTGTEGAIDGVPLLLSVLPDHRPELAELWGRALARKPVQEPAFEALRGWVDTPTNVCPEAQASLRTLMLDIARLPGKHRERLHWWLMKWATDRERPSAHAEGLARALEH</sequence>
<dbReference type="InterPro" id="IPR049050">
    <property type="entry name" value="nSTAND3"/>
</dbReference>
<evidence type="ECO:0000313" key="4">
    <source>
        <dbReference type="Proteomes" id="UP000252698"/>
    </source>
</evidence>
<organism evidence="3 4">
    <name type="scientific">Streptomyces atratus</name>
    <dbReference type="NCBI Taxonomy" id="1893"/>
    <lineage>
        <taxon>Bacteria</taxon>
        <taxon>Bacillati</taxon>
        <taxon>Actinomycetota</taxon>
        <taxon>Actinomycetes</taxon>
        <taxon>Kitasatosporales</taxon>
        <taxon>Streptomycetaceae</taxon>
        <taxon>Streptomyces</taxon>
    </lineage>
</organism>
<evidence type="ECO:0000313" key="3">
    <source>
        <dbReference type="EMBL" id="AXE80735.1"/>
    </source>
</evidence>
<dbReference type="KEGG" id="sata:C5746_31430"/>
<dbReference type="InterPro" id="IPR011989">
    <property type="entry name" value="ARM-like"/>
</dbReference>
<dbReference type="InterPro" id="IPR016024">
    <property type="entry name" value="ARM-type_fold"/>
</dbReference>
<dbReference type="SUPFAM" id="SSF48371">
    <property type="entry name" value="ARM repeat"/>
    <property type="match status" value="1"/>
</dbReference>
<dbReference type="Proteomes" id="UP000252698">
    <property type="component" value="Chromosome"/>
</dbReference>
<feature type="region of interest" description="Disordered" evidence="1">
    <location>
        <begin position="1"/>
        <end position="46"/>
    </location>
</feature>
<dbReference type="Gene3D" id="1.25.10.10">
    <property type="entry name" value="Leucine-rich Repeat Variant"/>
    <property type="match status" value="1"/>
</dbReference>